<dbReference type="Proteomes" id="UP001577047">
    <property type="component" value="Unassembled WGS sequence"/>
</dbReference>
<comment type="caution">
    <text evidence="1">The sequence shown here is derived from an EMBL/GenBank/DDBJ whole genome shotgun (WGS) entry which is preliminary data.</text>
</comment>
<protein>
    <submittedName>
        <fullName evidence="1">Uncharacterized protein</fullName>
    </submittedName>
</protein>
<accession>A0ABV4ZDE5</accession>
<evidence type="ECO:0000313" key="2">
    <source>
        <dbReference type="Proteomes" id="UP001577047"/>
    </source>
</evidence>
<organism evidence="1 2">
    <name type="scientific">Pseudomonas boreofloridensis</name>
    <dbReference type="NCBI Taxonomy" id="3064348"/>
    <lineage>
        <taxon>Bacteria</taxon>
        <taxon>Pseudomonadati</taxon>
        <taxon>Pseudomonadota</taxon>
        <taxon>Gammaproteobacteria</taxon>
        <taxon>Pseudomonadales</taxon>
        <taxon>Pseudomonadaceae</taxon>
        <taxon>Pseudomonas</taxon>
    </lineage>
</organism>
<dbReference type="EMBL" id="JBHFXX010000021">
    <property type="protein sequence ID" value="MFB3802526.1"/>
    <property type="molecule type" value="Genomic_DNA"/>
</dbReference>
<proteinExistence type="predicted"/>
<sequence length="109" mass="12185">MTEKKHGSLHASDPLAISSCARSARRCAWHMRVCCRIDFDQLAQFQVYRSEQPCIPAKGSDSGYVSVTLEPRQMTTRFQVISERRDPAATISTLRRFVVEDGRAGAQPG</sequence>
<evidence type="ECO:0000313" key="1">
    <source>
        <dbReference type="EMBL" id="MFB3802526.1"/>
    </source>
</evidence>
<gene>
    <name evidence="1" type="ORF">ACE1YR_19160</name>
</gene>
<reference evidence="1 2" key="1">
    <citation type="submission" date="2024-09" db="EMBL/GenBank/DDBJ databases">
        <authorList>
            <person name="Fullem K."/>
        </authorList>
    </citation>
    <scope>NUCLEOTIDE SEQUENCE [LARGE SCALE GENOMIC DNA]</scope>
    <source>
        <strain evidence="2">K1(2024)</strain>
    </source>
</reference>
<name>A0ABV4ZDE5_9PSED</name>
<keyword evidence="2" id="KW-1185">Reference proteome</keyword>
<dbReference type="RefSeq" id="WP_304483520.1">
    <property type="nucleotide sequence ID" value="NZ_JAUQOQ010000003.1"/>
</dbReference>